<evidence type="ECO:0000256" key="5">
    <source>
        <dbReference type="ARBA" id="ARBA00023136"/>
    </source>
</evidence>
<dbReference type="GO" id="GO:0009617">
    <property type="term" value="P:response to bacterium"/>
    <property type="evidence" value="ECO:0007669"/>
    <property type="project" value="InterPro"/>
</dbReference>
<reference evidence="8" key="4">
    <citation type="submission" date="2019-03" db="UniProtKB">
        <authorList>
            <consortium name="EnsemblPlants"/>
        </authorList>
    </citation>
    <scope>IDENTIFICATION</scope>
</reference>
<reference evidence="8" key="3">
    <citation type="journal article" date="2017" name="Nature">
        <title>Genome sequence of the progenitor of the wheat D genome Aegilops tauschii.</title>
        <authorList>
            <person name="Luo M.C."/>
            <person name="Gu Y.Q."/>
            <person name="Puiu D."/>
            <person name="Wang H."/>
            <person name="Twardziok S.O."/>
            <person name="Deal K.R."/>
            <person name="Huo N."/>
            <person name="Zhu T."/>
            <person name="Wang L."/>
            <person name="Wang Y."/>
            <person name="McGuire P.E."/>
            <person name="Liu S."/>
            <person name="Long H."/>
            <person name="Ramasamy R.K."/>
            <person name="Rodriguez J.C."/>
            <person name="Van S.L."/>
            <person name="Yuan L."/>
            <person name="Wang Z."/>
            <person name="Xia Z."/>
            <person name="Xiao L."/>
            <person name="Anderson O.D."/>
            <person name="Ouyang S."/>
            <person name="Liang Y."/>
            <person name="Zimin A.V."/>
            <person name="Pertea G."/>
            <person name="Qi P."/>
            <person name="Bennetzen J.L."/>
            <person name="Dai X."/>
            <person name="Dawson M.W."/>
            <person name="Muller H.G."/>
            <person name="Kugler K."/>
            <person name="Rivarola-Duarte L."/>
            <person name="Spannagl M."/>
            <person name="Mayer K.F.X."/>
            <person name="Lu F.H."/>
            <person name="Bevan M.W."/>
            <person name="Leroy P."/>
            <person name="Li P."/>
            <person name="You F.M."/>
            <person name="Sun Q."/>
            <person name="Liu Z."/>
            <person name="Lyons E."/>
            <person name="Wicker T."/>
            <person name="Salzberg S.L."/>
            <person name="Devos K.M."/>
            <person name="Dvorak J."/>
        </authorList>
    </citation>
    <scope>NUCLEOTIDE SEQUENCE [LARGE SCALE GENOMIC DNA]</scope>
    <source>
        <strain evidence="8">cv. AL8/78</strain>
    </source>
</reference>
<dbReference type="PANTHER" id="PTHR10994">
    <property type="entry name" value="RETICULON"/>
    <property type="match status" value="1"/>
</dbReference>
<dbReference type="PROSITE" id="PS50845">
    <property type="entry name" value="RETICULON"/>
    <property type="match status" value="1"/>
</dbReference>
<sequence>MSFVSTCYVISRSANLAVVFTLFLYSAAADVFMWRNKHISAGVLGGATAIWILFELLGYHLLAFLGHALIFSLGVLFLWSNASSFINK</sequence>
<dbReference type="InterPro" id="IPR045064">
    <property type="entry name" value="Reticulon-like"/>
</dbReference>
<accession>A0A453EHE6</accession>
<reference evidence="9" key="2">
    <citation type="journal article" date="2017" name="Nat. Plants">
        <title>The Aegilops tauschii genome reveals multiple impacts of transposons.</title>
        <authorList>
            <person name="Zhao G."/>
            <person name="Zou C."/>
            <person name="Li K."/>
            <person name="Wang K."/>
            <person name="Li T."/>
            <person name="Gao L."/>
            <person name="Zhang X."/>
            <person name="Wang H."/>
            <person name="Yang Z."/>
            <person name="Liu X."/>
            <person name="Jiang W."/>
            <person name="Mao L."/>
            <person name="Kong X."/>
            <person name="Jiao Y."/>
            <person name="Jia J."/>
        </authorList>
    </citation>
    <scope>NUCLEOTIDE SEQUENCE [LARGE SCALE GENOMIC DNA]</scope>
    <source>
        <strain evidence="9">cv. AL8/78</strain>
    </source>
</reference>
<evidence type="ECO:0000256" key="3">
    <source>
        <dbReference type="ARBA" id="ARBA00022824"/>
    </source>
</evidence>
<organism evidence="8 9">
    <name type="scientific">Aegilops tauschii subsp. strangulata</name>
    <name type="common">Goatgrass</name>
    <dbReference type="NCBI Taxonomy" id="200361"/>
    <lineage>
        <taxon>Eukaryota</taxon>
        <taxon>Viridiplantae</taxon>
        <taxon>Streptophyta</taxon>
        <taxon>Embryophyta</taxon>
        <taxon>Tracheophyta</taxon>
        <taxon>Spermatophyta</taxon>
        <taxon>Magnoliopsida</taxon>
        <taxon>Liliopsida</taxon>
        <taxon>Poales</taxon>
        <taxon>Poaceae</taxon>
        <taxon>BOP clade</taxon>
        <taxon>Pooideae</taxon>
        <taxon>Triticodae</taxon>
        <taxon>Triticeae</taxon>
        <taxon>Triticinae</taxon>
        <taxon>Aegilops</taxon>
    </lineage>
</organism>
<keyword evidence="9" id="KW-1185">Reference proteome</keyword>
<feature type="domain" description="Reticulon" evidence="7">
    <location>
        <begin position="28"/>
        <end position="88"/>
    </location>
</feature>
<evidence type="ECO:0000256" key="2">
    <source>
        <dbReference type="ARBA" id="ARBA00022692"/>
    </source>
</evidence>
<dbReference type="AlphaFoldDB" id="A0A453EHE6"/>
<keyword evidence="2 6" id="KW-0812">Transmembrane</keyword>
<evidence type="ECO:0000313" key="8">
    <source>
        <dbReference type="EnsemblPlants" id="AET3Gv20341800.8"/>
    </source>
</evidence>
<protein>
    <recommendedName>
        <fullName evidence="6">Reticulon-like protein</fullName>
    </recommendedName>
</protein>
<evidence type="ECO:0000256" key="4">
    <source>
        <dbReference type="ARBA" id="ARBA00022989"/>
    </source>
</evidence>
<comment type="subcellular location">
    <subcellularLocation>
        <location evidence="1 6">Endoplasmic reticulum membrane</location>
        <topology evidence="1 6">Multi-pass membrane protein</topology>
    </subcellularLocation>
</comment>
<feature type="transmembrane region" description="Helical" evidence="6">
    <location>
        <begin position="61"/>
        <end position="79"/>
    </location>
</feature>
<keyword evidence="3 6" id="KW-0256">Endoplasmic reticulum</keyword>
<evidence type="ECO:0000256" key="1">
    <source>
        <dbReference type="ARBA" id="ARBA00004477"/>
    </source>
</evidence>
<evidence type="ECO:0000259" key="7">
    <source>
        <dbReference type="PROSITE" id="PS50845"/>
    </source>
</evidence>
<evidence type="ECO:0000313" key="9">
    <source>
        <dbReference type="Proteomes" id="UP000015105"/>
    </source>
</evidence>
<dbReference type="GO" id="GO:0005789">
    <property type="term" value="C:endoplasmic reticulum membrane"/>
    <property type="evidence" value="ECO:0007669"/>
    <property type="project" value="UniProtKB-SubCell"/>
</dbReference>
<name>A0A453EHE6_AEGTS</name>
<dbReference type="PANTHER" id="PTHR10994:SF131">
    <property type="entry name" value="RETICULON-LIKE PROTEIN"/>
    <property type="match status" value="1"/>
</dbReference>
<keyword evidence="5 6" id="KW-0472">Membrane</keyword>
<comment type="caution">
    <text evidence="6">Lacks conserved residue(s) required for the propagation of feature annotation.</text>
</comment>
<dbReference type="EnsemblPlants" id="AET3Gv20341800.8">
    <property type="protein sequence ID" value="AET3Gv20341800.8"/>
    <property type="gene ID" value="AET3Gv20341800"/>
</dbReference>
<dbReference type="Pfam" id="PF02453">
    <property type="entry name" value="Reticulon"/>
    <property type="match status" value="1"/>
</dbReference>
<dbReference type="Proteomes" id="UP000015105">
    <property type="component" value="Chromosome 3D"/>
</dbReference>
<keyword evidence="4 6" id="KW-1133">Transmembrane helix</keyword>
<reference evidence="8" key="5">
    <citation type="journal article" date="2021" name="G3 (Bethesda)">
        <title>Aegilops tauschii genome assembly Aet v5.0 features greater sequence contiguity and improved annotation.</title>
        <authorList>
            <person name="Wang L."/>
            <person name="Zhu T."/>
            <person name="Rodriguez J.C."/>
            <person name="Deal K.R."/>
            <person name="Dubcovsky J."/>
            <person name="McGuire P.E."/>
            <person name="Lux T."/>
            <person name="Spannagl M."/>
            <person name="Mayer K.F.X."/>
            <person name="Baldrich P."/>
            <person name="Meyers B.C."/>
            <person name="Huo N."/>
            <person name="Gu Y.Q."/>
            <person name="Zhou H."/>
            <person name="Devos K.M."/>
            <person name="Bennetzen J.L."/>
            <person name="Unver T."/>
            <person name="Budak H."/>
            <person name="Gulick P.J."/>
            <person name="Galiba G."/>
            <person name="Kalapos B."/>
            <person name="Nelson D.R."/>
            <person name="Li P."/>
            <person name="You F.M."/>
            <person name="Luo M.C."/>
            <person name="Dvorak J."/>
        </authorList>
    </citation>
    <scope>NUCLEOTIDE SEQUENCE [LARGE SCALE GENOMIC DNA]</scope>
    <source>
        <strain evidence="8">cv. AL8/78</strain>
    </source>
</reference>
<evidence type="ECO:0000256" key="6">
    <source>
        <dbReference type="RuleBase" id="RU363132"/>
    </source>
</evidence>
<reference evidence="9" key="1">
    <citation type="journal article" date="2014" name="Science">
        <title>Ancient hybridizations among the ancestral genomes of bread wheat.</title>
        <authorList>
            <consortium name="International Wheat Genome Sequencing Consortium,"/>
            <person name="Marcussen T."/>
            <person name="Sandve S.R."/>
            <person name="Heier L."/>
            <person name="Spannagl M."/>
            <person name="Pfeifer M."/>
            <person name="Jakobsen K.S."/>
            <person name="Wulff B.B."/>
            <person name="Steuernagel B."/>
            <person name="Mayer K.F."/>
            <person name="Olsen O.A."/>
        </authorList>
    </citation>
    <scope>NUCLEOTIDE SEQUENCE [LARGE SCALE GENOMIC DNA]</scope>
    <source>
        <strain evidence="9">cv. AL8/78</strain>
    </source>
</reference>
<dbReference type="Gramene" id="AET3Gv20341800.8">
    <property type="protein sequence ID" value="AET3Gv20341800.8"/>
    <property type="gene ID" value="AET3Gv20341800"/>
</dbReference>
<dbReference type="InterPro" id="IPR003388">
    <property type="entry name" value="Reticulon"/>
</dbReference>
<proteinExistence type="predicted"/>